<evidence type="ECO:0000256" key="9">
    <source>
        <dbReference type="ARBA" id="ARBA00022553"/>
    </source>
</evidence>
<dbReference type="GO" id="GO:0005794">
    <property type="term" value="C:Golgi apparatus"/>
    <property type="evidence" value="ECO:0007669"/>
    <property type="project" value="UniProtKB-SubCell"/>
</dbReference>
<dbReference type="InterPro" id="IPR023394">
    <property type="entry name" value="Sec7_C_sf"/>
</dbReference>
<dbReference type="InterPro" id="IPR035999">
    <property type="entry name" value="Sec7_dom_sf"/>
</dbReference>
<reference evidence="18" key="1">
    <citation type="submission" date="2025-08" db="UniProtKB">
        <authorList>
            <consortium name="Ensembl"/>
        </authorList>
    </citation>
    <scope>IDENTIFICATION</scope>
</reference>
<keyword evidence="7" id="KW-0813">Transport</keyword>
<dbReference type="CDD" id="cd00171">
    <property type="entry name" value="Sec7"/>
    <property type="match status" value="1"/>
</dbReference>
<keyword evidence="14" id="KW-0472">Membrane</keyword>
<feature type="compositionally biased region" description="Polar residues" evidence="16">
    <location>
        <begin position="1206"/>
        <end position="1219"/>
    </location>
</feature>
<evidence type="ECO:0000256" key="7">
    <source>
        <dbReference type="ARBA" id="ARBA00022448"/>
    </source>
</evidence>
<dbReference type="GO" id="GO:0015031">
    <property type="term" value="P:protein transport"/>
    <property type="evidence" value="ECO:0007669"/>
    <property type="project" value="UniProtKB-KW"/>
</dbReference>
<dbReference type="FunFam" id="1.10.220.20:FF:000004">
    <property type="entry name" value="Golgi-specific brefeldin A-resistance guanine nucleotide exchange factor 1"/>
    <property type="match status" value="1"/>
</dbReference>
<evidence type="ECO:0000256" key="6">
    <source>
        <dbReference type="ARBA" id="ARBA00004601"/>
    </source>
</evidence>
<feature type="region of interest" description="Disordered" evidence="16">
    <location>
        <begin position="178"/>
        <end position="264"/>
    </location>
</feature>
<evidence type="ECO:0000256" key="11">
    <source>
        <dbReference type="ARBA" id="ARBA00022677"/>
    </source>
</evidence>
<reference evidence="18" key="2">
    <citation type="submission" date="2025-09" db="UniProtKB">
        <authorList>
            <consortium name="Ensembl"/>
        </authorList>
    </citation>
    <scope>IDENTIFICATION</scope>
</reference>
<dbReference type="FunFam" id="1.10.1000.11:FF:000007">
    <property type="entry name" value="Golgi-specific brefeldin A-resistance guanine nucleotide exchange factor 1"/>
    <property type="match status" value="1"/>
</dbReference>
<dbReference type="PANTHER" id="PTHR10663:SF388">
    <property type="entry name" value="GOLGI-SPECIFIC BREFELDIN A-RESISTANCE GUANINE NUCLEOTIDE EXCHANGE FACTOR 1"/>
    <property type="match status" value="1"/>
</dbReference>
<dbReference type="InterPro" id="IPR032691">
    <property type="entry name" value="Mon2/Sec7/BIG1-like_HUS"/>
</dbReference>
<comment type="subcellular location">
    <subcellularLocation>
        <location evidence="4">Cytoplasm</location>
    </subcellularLocation>
    <subcellularLocation>
        <location evidence="3">Endoplasmic reticulum-Golgi intermediate compartment</location>
    </subcellularLocation>
    <subcellularLocation>
        <location evidence="2">Golgi apparatus</location>
        <location evidence="2">cis-Golgi network</location>
    </subcellularLocation>
    <subcellularLocation>
        <location evidence="6">Golgi apparatus</location>
        <location evidence="6">trans-Golgi network</location>
    </subcellularLocation>
    <subcellularLocation>
        <location evidence="5">Lipid droplet</location>
    </subcellularLocation>
    <subcellularLocation>
        <location evidence="1">Membrane</location>
        <topology evidence="1">Peripheral membrane protein</topology>
    </subcellularLocation>
</comment>
<keyword evidence="12" id="KW-0653">Protein transport</keyword>
<evidence type="ECO:0000256" key="14">
    <source>
        <dbReference type="ARBA" id="ARBA00023136"/>
    </source>
</evidence>
<evidence type="ECO:0000313" key="19">
    <source>
        <dbReference type="Proteomes" id="UP000694541"/>
    </source>
</evidence>
<feature type="domain" description="SEC7" evidence="17">
    <location>
        <begin position="605"/>
        <end position="795"/>
    </location>
</feature>
<evidence type="ECO:0000256" key="5">
    <source>
        <dbReference type="ARBA" id="ARBA00004502"/>
    </source>
</evidence>
<keyword evidence="13" id="KW-0333">Golgi apparatus</keyword>
<feature type="region of interest" description="Disordered" evidence="16">
    <location>
        <begin position="1201"/>
        <end position="1224"/>
    </location>
</feature>
<organism evidence="18 19">
    <name type="scientific">Accipiter nisus</name>
    <name type="common">Eurasian sparrowhawk</name>
    <dbReference type="NCBI Taxonomy" id="211598"/>
    <lineage>
        <taxon>Eukaryota</taxon>
        <taxon>Metazoa</taxon>
        <taxon>Chordata</taxon>
        <taxon>Craniata</taxon>
        <taxon>Vertebrata</taxon>
        <taxon>Euteleostomi</taxon>
        <taxon>Archelosauria</taxon>
        <taxon>Archosauria</taxon>
        <taxon>Dinosauria</taxon>
        <taxon>Saurischia</taxon>
        <taxon>Theropoda</taxon>
        <taxon>Coelurosauria</taxon>
        <taxon>Aves</taxon>
        <taxon>Neognathae</taxon>
        <taxon>Neoaves</taxon>
        <taxon>Telluraves</taxon>
        <taxon>Accipitrimorphae</taxon>
        <taxon>Accipitriformes</taxon>
        <taxon>Accipitridae</taxon>
        <taxon>Accipitrinae</taxon>
        <taxon>Accipiter</taxon>
    </lineage>
</organism>
<keyword evidence="8" id="KW-0963">Cytoplasm</keyword>
<dbReference type="Gene3D" id="1.10.220.20">
    <property type="match status" value="1"/>
</dbReference>
<feature type="compositionally biased region" description="Basic residues" evidence="16">
    <location>
        <begin position="189"/>
        <end position="203"/>
    </location>
</feature>
<evidence type="ECO:0000256" key="16">
    <source>
        <dbReference type="SAM" id="MobiDB-lite"/>
    </source>
</evidence>
<keyword evidence="9" id="KW-0597">Phosphoprotein</keyword>
<feature type="region of interest" description="Disordered" evidence="16">
    <location>
        <begin position="1273"/>
        <end position="1295"/>
    </location>
</feature>
<evidence type="ECO:0000259" key="17">
    <source>
        <dbReference type="PROSITE" id="PS50190"/>
    </source>
</evidence>
<evidence type="ECO:0000256" key="3">
    <source>
        <dbReference type="ARBA" id="ARBA00004399"/>
    </source>
</evidence>
<feature type="compositionally biased region" description="Low complexity" evidence="16">
    <location>
        <begin position="229"/>
        <end position="248"/>
    </location>
</feature>
<evidence type="ECO:0000256" key="12">
    <source>
        <dbReference type="ARBA" id="ARBA00022927"/>
    </source>
</evidence>
<evidence type="ECO:0000256" key="8">
    <source>
        <dbReference type="ARBA" id="ARBA00022490"/>
    </source>
</evidence>
<dbReference type="InterPro" id="IPR000904">
    <property type="entry name" value="Sec7_dom"/>
</dbReference>
<feature type="compositionally biased region" description="Polar residues" evidence="16">
    <location>
        <begin position="214"/>
        <end position="223"/>
    </location>
</feature>
<sequence length="1295" mass="145448">MQFVFGQRAARDPTNLVLSEIEPNVFLRPFLEVIRSEDTTGPITGLALTSVNKFLSYALIDPSHEGTAEGMENMADAVTHARFVGTDHASDEVVLMKILQVLRTLLLTPVGAHLTNESVCEIMQSCFRICFEMRLSELLRKSAEHTLVDMVQLLFTRLPQFKEEPKSYMGTNMKKLKMRAGGMSESSKWKKQKRSPRPPRHVTKVSPGPEQPAASASNTTGNGVTFIDAPSPSSSGSSENVSSAVSPATDSGLELSSQTTSKEDLTDLDQVASLGLNAGIPSCENESLKEGKIQSASVESIPEVLEECTSVAEHSDSASVHDMDYVNPRGVRFTQSSQKEGAALVPYGLPCIRELFRFLISLTNPHDRHNSEVMIHMGLQLLTVALESAPIANCQPLLGLVKEELCRHLFQLLSVERLNLYATSLRVCFLLFESMREHLKFQLEMYVKKLMEIITVENPKMPYEMKEMALEAIVQLWRIPSFVTELYINYDCDYYCANLFEELTKLLSKNAFPVSGQLYTVHLLSLEALLTVIDSTEAHCQAKVLSNIHQQEKEVVKSSPETMSSTKETSNSKTPFFDFFYIKLTEKSIPRKPTRFSCILPSPQELMQIKKKKKLLITGTEQFNQKPKKGIQFLQEKNLLATPIDNNEVARWLRENPRLDKKMIGEFVSDRKNIDLLESFVGTFSFQGLRLDEALRLYLEAFRLPGEAPVIQRLLEAFTEHWRKSNGSPFANSDACFALAYAVIMLNTDQHNHNVRKQNVPMTLEEFRKNLKGVNGGKDFEQDILEDMYHAIKNDEIVMPEEQTGLVKENYIWNVLLHRGATDEGIFLHVPPGSYDHDLFTMTWGPTIAALSYVFDKSLEETIIQKAISGFRKCAMISAHYGLSDVFDNLIISLCKFTALSSESIENLPTVFGSNPKAHIAAKTVFHLAHRHGDILREGWKNIMEAMLQLFRAELLPKAMVEVEDFVDPNGKIYLQREETPSNRGESTVLSFVSWLTLSGTEQSGMRGPSTETQEAKRTALECIKQCDPEKLITESKFLQLESLQELMKALISVTPDEETYDEEDAAFCLEMLLRIVLENRDRVTCVWQTVRDHLYHLCVHAVEFCFLVERAVVGLLRLAIRLLRREEISAQVLLSLRILLMMKPNVLSRVSHEVAYGLHELLKTNAANIHSGDDWYTLFTLLECIGSGVKPPAALQVTARADNDTGAQSDSEVSSSYHPSDMSLDRGYTSDSEVYADHGKPGKMHRSVTDVDVMNSGWLVVSSQWASAPRSRSLTSPIQWDGGGNRGKKVKLLG</sequence>
<dbReference type="PANTHER" id="PTHR10663">
    <property type="entry name" value="GUANYL-NUCLEOTIDE EXCHANGE FACTOR"/>
    <property type="match status" value="1"/>
</dbReference>
<dbReference type="SUPFAM" id="SSF48371">
    <property type="entry name" value="ARM repeat"/>
    <property type="match status" value="1"/>
</dbReference>
<evidence type="ECO:0000256" key="1">
    <source>
        <dbReference type="ARBA" id="ARBA00004170"/>
    </source>
</evidence>
<name>A0A8B9NT04_9AVES</name>
<dbReference type="GO" id="GO:0010256">
    <property type="term" value="P:endomembrane system organization"/>
    <property type="evidence" value="ECO:0007669"/>
    <property type="project" value="UniProtKB-ARBA"/>
</dbReference>
<dbReference type="Ensembl" id="ENSANIT00000027760.1">
    <property type="protein sequence ID" value="ENSANIP00000026867.1"/>
    <property type="gene ID" value="ENSANIG00000018003.1"/>
</dbReference>
<keyword evidence="19" id="KW-1185">Reference proteome</keyword>
<evidence type="ECO:0000256" key="2">
    <source>
        <dbReference type="ARBA" id="ARBA00004222"/>
    </source>
</evidence>
<dbReference type="GO" id="GO:0005811">
    <property type="term" value="C:lipid droplet"/>
    <property type="evidence" value="ECO:0007669"/>
    <property type="project" value="UniProtKB-SubCell"/>
</dbReference>
<evidence type="ECO:0000256" key="15">
    <source>
        <dbReference type="ARBA" id="ARBA00069794"/>
    </source>
</evidence>
<evidence type="ECO:0000256" key="4">
    <source>
        <dbReference type="ARBA" id="ARBA00004496"/>
    </source>
</evidence>
<keyword evidence="11" id="KW-0551">Lipid droplet</keyword>
<evidence type="ECO:0000313" key="18">
    <source>
        <dbReference type="Ensembl" id="ENSANIP00000026867.1"/>
    </source>
</evidence>
<evidence type="ECO:0000256" key="10">
    <source>
        <dbReference type="ARBA" id="ARBA00022658"/>
    </source>
</evidence>
<dbReference type="Pfam" id="PF01369">
    <property type="entry name" value="Sec7"/>
    <property type="match status" value="1"/>
</dbReference>
<dbReference type="GO" id="GO:0005085">
    <property type="term" value="F:guanyl-nucleotide exchange factor activity"/>
    <property type="evidence" value="ECO:0007669"/>
    <property type="project" value="UniProtKB-KW"/>
</dbReference>
<dbReference type="Pfam" id="PF12783">
    <property type="entry name" value="Sec7-like_HUS"/>
    <property type="match status" value="1"/>
</dbReference>
<dbReference type="GO" id="GO:0032012">
    <property type="term" value="P:regulation of ARF protein signal transduction"/>
    <property type="evidence" value="ECO:0007669"/>
    <property type="project" value="InterPro"/>
</dbReference>
<evidence type="ECO:0000256" key="13">
    <source>
        <dbReference type="ARBA" id="ARBA00023034"/>
    </source>
</evidence>
<dbReference type="InterPro" id="IPR016024">
    <property type="entry name" value="ARM-type_fold"/>
</dbReference>
<keyword evidence="10" id="KW-0344">Guanine-nucleotide releasing factor</keyword>
<dbReference type="Proteomes" id="UP000694541">
    <property type="component" value="Unplaced"/>
</dbReference>
<dbReference type="GO" id="GO:0016020">
    <property type="term" value="C:membrane"/>
    <property type="evidence" value="ECO:0007669"/>
    <property type="project" value="UniProtKB-SubCell"/>
</dbReference>
<protein>
    <recommendedName>
        <fullName evidence="15">Golgi-specific brefeldin A-resistance guanine nucleotide exchange factor 1</fullName>
    </recommendedName>
</protein>
<proteinExistence type="predicted"/>
<accession>A0A8B9NT04</accession>
<dbReference type="Gene3D" id="1.10.1000.11">
    <property type="entry name" value="Arf Nucleotide-binding Site Opener,domain 2"/>
    <property type="match status" value="1"/>
</dbReference>
<dbReference type="PROSITE" id="PS50190">
    <property type="entry name" value="SEC7"/>
    <property type="match status" value="1"/>
</dbReference>
<dbReference type="SUPFAM" id="SSF48425">
    <property type="entry name" value="Sec7 domain"/>
    <property type="match status" value="1"/>
</dbReference>
<dbReference type="GO" id="GO:0005793">
    <property type="term" value="C:endoplasmic reticulum-Golgi intermediate compartment"/>
    <property type="evidence" value="ECO:0007669"/>
    <property type="project" value="UniProtKB-SubCell"/>
</dbReference>
<dbReference type="SMART" id="SM00222">
    <property type="entry name" value="Sec7"/>
    <property type="match status" value="1"/>
</dbReference>
<dbReference type="GO" id="GO:0016197">
    <property type="term" value="P:endosomal transport"/>
    <property type="evidence" value="ECO:0007669"/>
    <property type="project" value="UniProtKB-ARBA"/>
</dbReference>